<sequence>MENLGTALGLLFIGMIMVVIVLWLVVLLGGMIITLTNKYVKDNRNDGTTKKNKKTNTRKIAAITAAVDVITQGQGRVESIQKKK</sequence>
<evidence type="ECO:0000256" key="4">
    <source>
        <dbReference type="ARBA" id="ARBA00022989"/>
    </source>
</evidence>
<accession>A0A098C0K6</accession>
<dbReference type="HOGENOM" id="CLU_191211_0_0_10"/>
<dbReference type="AlphaFoldDB" id="A0A098C0K6"/>
<comment type="subcellular location">
    <subcellularLocation>
        <location evidence="1">Cell membrane</location>
    </subcellularLocation>
</comment>
<evidence type="ECO:0000313" key="7">
    <source>
        <dbReference type="EMBL" id="CEA16415.1"/>
    </source>
</evidence>
<evidence type="ECO:0000256" key="6">
    <source>
        <dbReference type="SAM" id="Phobius"/>
    </source>
</evidence>
<dbReference type="GO" id="GO:0015081">
    <property type="term" value="F:sodium ion transmembrane transporter activity"/>
    <property type="evidence" value="ECO:0007669"/>
    <property type="project" value="InterPro"/>
</dbReference>
<evidence type="ECO:0000256" key="2">
    <source>
        <dbReference type="ARBA" id="ARBA00022475"/>
    </source>
</evidence>
<evidence type="ECO:0000256" key="5">
    <source>
        <dbReference type="ARBA" id="ARBA00023136"/>
    </source>
</evidence>
<evidence type="ECO:0000256" key="3">
    <source>
        <dbReference type="ARBA" id="ARBA00022692"/>
    </source>
</evidence>
<organism evidence="7 8">
    <name type="scientific">Fermentimonas caenicola</name>
    <dbReference type="NCBI Taxonomy" id="1562970"/>
    <lineage>
        <taxon>Bacteria</taxon>
        <taxon>Pseudomonadati</taxon>
        <taxon>Bacteroidota</taxon>
        <taxon>Bacteroidia</taxon>
        <taxon>Bacteroidales</taxon>
        <taxon>Dysgonomonadaceae</taxon>
        <taxon>Fermentimonas</taxon>
    </lineage>
</organism>
<keyword evidence="5 6" id="KW-0472">Membrane</keyword>
<dbReference type="GO" id="GO:0036376">
    <property type="term" value="P:sodium ion export across plasma membrane"/>
    <property type="evidence" value="ECO:0007669"/>
    <property type="project" value="InterPro"/>
</dbReference>
<dbReference type="STRING" id="1562970.ING2E5B_1668"/>
<keyword evidence="3 6" id="KW-0812">Transmembrane</keyword>
<protein>
    <submittedName>
        <fullName evidence="7">Putative membrane protein</fullName>
    </submittedName>
</protein>
<keyword evidence="4 6" id="KW-1133">Transmembrane helix</keyword>
<evidence type="ECO:0000256" key="1">
    <source>
        <dbReference type="ARBA" id="ARBA00004236"/>
    </source>
</evidence>
<dbReference type="Pfam" id="PF04277">
    <property type="entry name" value="OAD_gamma"/>
    <property type="match status" value="1"/>
</dbReference>
<name>A0A098C0K6_9BACT</name>
<dbReference type="EMBL" id="LN515532">
    <property type="protein sequence ID" value="CEA16415.1"/>
    <property type="molecule type" value="Genomic_DNA"/>
</dbReference>
<proteinExistence type="predicted"/>
<reference evidence="7 8" key="1">
    <citation type="submission" date="2014-08" db="EMBL/GenBank/DDBJ databases">
        <authorList>
            <person name="Wibberg D."/>
        </authorList>
    </citation>
    <scope>NUCLEOTIDE SEQUENCE [LARGE SCALE GENOMIC DNA]</scope>
    <source>
        <strain evidence="8">ING2-E5B</strain>
    </source>
</reference>
<keyword evidence="2" id="KW-1003">Cell membrane</keyword>
<feature type="transmembrane region" description="Helical" evidence="6">
    <location>
        <begin position="6"/>
        <end position="35"/>
    </location>
</feature>
<keyword evidence="8" id="KW-1185">Reference proteome</keyword>
<gene>
    <name evidence="7" type="ORF">ING2E5B_1668</name>
</gene>
<evidence type="ECO:0000313" key="8">
    <source>
        <dbReference type="Proteomes" id="UP000032417"/>
    </source>
</evidence>
<dbReference type="InterPro" id="IPR005899">
    <property type="entry name" value="Na_pump_deCOase"/>
</dbReference>
<dbReference type="KEGG" id="pbt:ING2E5B_1668"/>
<dbReference type="Proteomes" id="UP000032417">
    <property type="component" value="Chromosome 1"/>
</dbReference>
<dbReference type="GO" id="GO:0005886">
    <property type="term" value="C:plasma membrane"/>
    <property type="evidence" value="ECO:0007669"/>
    <property type="project" value="UniProtKB-SubCell"/>
</dbReference>